<dbReference type="InterPro" id="IPR016866">
    <property type="entry name" value="UCP028069"/>
</dbReference>
<evidence type="ECO:0000313" key="3">
    <source>
        <dbReference type="EMBL" id="QPG04885.1"/>
    </source>
</evidence>
<reference evidence="3 4" key="1">
    <citation type="submission" date="2020-11" db="EMBL/GenBank/DDBJ databases">
        <title>Complete genome sequence for Salinimonas sp. strain G2-b.</title>
        <authorList>
            <person name="Park S.-J."/>
        </authorList>
    </citation>
    <scope>NUCLEOTIDE SEQUENCE [LARGE SCALE GENOMIC DNA]</scope>
    <source>
        <strain evidence="3 4">G2-b</strain>
    </source>
</reference>
<feature type="signal peptide" evidence="2">
    <location>
        <begin position="1"/>
        <end position="25"/>
    </location>
</feature>
<feature type="chain" id="PRO_5032355842" evidence="2">
    <location>
        <begin position="26"/>
        <end position="254"/>
    </location>
</feature>
<evidence type="ECO:0000256" key="1">
    <source>
        <dbReference type="SAM" id="Coils"/>
    </source>
</evidence>
<evidence type="ECO:0000313" key="4">
    <source>
        <dbReference type="Proteomes" id="UP000595095"/>
    </source>
</evidence>
<organism evidence="3 4">
    <name type="scientific">Salinimonas marina</name>
    <dbReference type="NCBI Taxonomy" id="2785918"/>
    <lineage>
        <taxon>Bacteria</taxon>
        <taxon>Pseudomonadati</taxon>
        <taxon>Pseudomonadota</taxon>
        <taxon>Gammaproteobacteria</taxon>
        <taxon>Alteromonadales</taxon>
        <taxon>Alteromonadaceae</taxon>
        <taxon>Alteromonas/Salinimonas group</taxon>
        <taxon>Salinimonas</taxon>
    </lineage>
</organism>
<dbReference type="AlphaFoldDB" id="A0A7S9DX54"/>
<keyword evidence="1" id="KW-0175">Coiled coil</keyword>
<feature type="coiled-coil region" evidence="1">
    <location>
        <begin position="53"/>
        <end position="104"/>
    </location>
</feature>
<sequence length="254" mass="28550">MSKRTLIASTVMGAFALTGSAAVSAVTLNDLHKEEAKIHAAAAKSQEKINALFEQSQELLVEYRQTVDQTENLKVYNDYIASLVADQQRSIESLQRQIDSIEETKQGIVPLMFRMIDSLEKFVELDVPIHLEERRERIQRLRDIMANSNVTVSEQFRQVIEAYLVEVEYGSKMSSYQGTIDDNGTEVTVDFYNLGRTALLALSLDQTSAWVWNKDAREWQALGDEYLASVVDAVKMANGTITPDLIKLPIEAAE</sequence>
<proteinExistence type="predicted"/>
<accession>A0A7S9DX54</accession>
<keyword evidence="4" id="KW-1185">Reference proteome</keyword>
<dbReference type="Proteomes" id="UP000595095">
    <property type="component" value="Chromosome"/>
</dbReference>
<evidence type="ECO:0000256" key="2">
    <source>
        <dbReference type="SAM" id="SignalP"/>
    </source>
</evidence>
<dbReference type="Pfam" id="PF11932">
    <property type="entry name" value="DUF3450"/>
    <property type="match status" value="1"/>
</dbReference>
<dbReference type="EMBL" id="CP064795">
    <property type="protein sequence ID" value="QPG04885.1"/>
    <property type="molecule type" value="Genomic_DNA"/>
</dbReference>
<protein>
    <submittedName>
        <fullName evidence="3">DUF3450 domain-containing protein</fullName>
    </submittedName>
</protein>
<dbReference type="PIRSF" id="PIRSF028069">
    <property type="entry name" value="UCP028069"/>
    <property type="match status" value="1"/>
</dbReference>
<dbReference type="KEGG" id="smaa:IT774_12005"/>
<gene>
    <name evidence="3" type="ORF">IT774_12005</name>
</gene>
<dbReference type="RefSeq" id="WP_195809977.1">
    <property type="nucleotide sequence ID" value="NZ_CP064795.1"/>
</dbReference>
<name>A0A7S9DX54_9ALTE</name>
<keyword evidence="2" id="KW-0732">Signal</keyword>